<comment type="catalytic activity">
    <reaction evidence="6">
        <text>(5R)-5-hydroxy-L-lysine + GTP = (5R)-5-phosphooxy-L-lysine + GDP + H(+)</text>
        <dbReference type="Rhea" id="RHEA:19049"/>
        <dbReference type="ChEBI" id="CHEBI:15378"/>
        <dbReference type="ChEBI" id="CHEBI:37565"/>
        <dbReference type="ChEBI" id="CHEBI:57882"/>
        <dbReference type="ChEBI" id="CHEBI:58189"/>
        <dbReference type="ChEBI" id="CHEBI:58357"/>
        <dbReference type="EC" id="2.7.1.81"/>
    </reaction>
</comment>
<reference evidence="12" key="1">
    <citation type="submission" date="2022-11" db="UniProtKB">
        <authorList>
            <consortium name="WormBaseParasite"/>
        </authorList>
    </citation>
    <scope>IDENTIFICATION</scope>
</reference>
<dbReference type="WBParaSite" id="ACRNAN_scaffold17632.g17572.t1">
    <property type="protein sequence ID" value="ACRNAN_scaffold17632.g17572.t1"/>
    <property type="gene ID" value="ACRNAN_scaffold17632.g17572"/>
</dbReference>
<evidence type="ECO:0000256" key="6">
    <source>
        <dbReference type="ARBA" id="ARBA00036820"/>
    </source>
</evidence>
<evidence type="ECO:0000256" key="2">
    <source>
        <dbReference type="ARBA" id="ARBA00006219"/>
    </source>
</evidence>
<comment type="function">
    <text evidence="7">Catalyzes the GTP-dependent phosphorylation of 5-hydroxy-L-lysine.</text>
</comment>
<evidence type="ECO:0000259" key="10">
    <source>
        <dbReference type="Pfam" id="PF01636"/>
    </source>
</evidence>
<evidence type="ECO:0000256" key="4">
    <source>
        <dbReference type="ARBA" id="ARBA00022679"/>
    </source>
</evidence>
<dbReference type="PANTHER" id="PTHR21064">
    <property type="entry name" value="AMINOGLYCOSIDE PHOSPHOTRANSFERASE DOMAIN-CONTAINING PROTEIN-RELATED"/>
    <property type="match status" value="1"/>
</dbReference>
<keyword evidence="5" id="KW-0418">Kinase</keyword>
<dbReference type="AlphaFoldDB" id="A0A914D3N0"/>
<dbReference type="PANTHER" id="PTHR21064:SF1">
    <property type="entry name" value="HYDROXYLYSINE KINASE"/>
    <property type="match status" value="1"/>
</dbReference>
<evidence type="ECO:0000256" key="3">
    <source>
        <dbReference type="ARBA" id="ARBA00022490"/>
    </source>
</evidence>
<comment type="similarity">
    <text evidence="2">Belongs to the aminoglycoside phosphotransferase family.</text>
</comment>
<dbReference type="InterPro" id="IPR011009">
    <property type="entry name" value="Kinase-like_dom_sf"/>
</dbReference>
<evidence type="ECO:0000256" key="5">
    <source>
        <dbReference type="ARBA" id="ARBA00022777"/>
    </source>
</evidence>
<organism evidence="11 12">
    <name type="scientific">Acrobeloides nanus</name>
    <dbReference type="NCBI Taxonomy" id="290746"/>
    <lineage>
        <taxon>Eukaryota</taxon>
        <taxon>Metazoa</taxon>
        <taxon>Ecdysozoa</taxon>
        <taxon>Nematoda</taxon>
        <taxon>Chromadorea</taxon>
        <taxon>Rhabditida</taxon>
        <taxon>Tylenchina</taxon>
        <taxon>Cephalobomorpha</taxon>
        <taxon>Cephaloboidea</taxon>
        <taxon>Cephalobidae</taxon>
        <taxon>Acrobeloides</taxon>
    </lineage>
</organism>
<dbReference type="Gene3D" id="3.90.1200.10">
    <property type="match status" value="1"/>
</dbReference>
<evidence type="ECO:0000256" key="7">
    <source>
        <dbReference type="ARBA" id="ARBA00037368"/>
    </source>
</evidence>
<proteinExistence type="inferred from homology"/>
<dbReference type="GO" id="GO:0005737">
    <property type="term" value="C:cytoplasm"/>
    <property type="evidence" value="ECO:0007669"/>
    <property type="project" value="UniProtKB-SubCell"/>
</dbReference>
<feature type="domain" description="Aminoglycoside phosphotransferase" evidence="10">
    <location>
        <begin position="5"/>
        <end position="83"/>
    </location>
</feature>
<dbReference type="Proteomes" id="UP000887540">
    <property type="component" value="Unplaced"/>
</dbReference>
<evidence type="ECO:0000313" key="11">
    <source>
        <dbReference type="Proteomes" id="UP000887540"/>
    </source>
</evidence>
<dbReference type="GO" id="GO:0047992">
    <property type="term" value="F:hydroxylysine kinase activity"/>
    <property type="evidence" value="ECO:0007669"/>
    <property type="project" value="UniProtKB-EC"/>
</dbReference>
<dbReference type="Pfam" id="PF01636">
    <property type="entry name" value="APH"/>
    <property type="match status" value="1"/>
</dbReference>
<dbReference type="InterPro" id="IPR002575">
    <property type="entry name" value="Aminoglycoside_PTrfase"/>
</dbReference>
<keyword evidence="11" id="KW-1185">Reference proteome</keyword>
<name>A0A914D3N0_9BILA</name>
<evidence type="ECO:0000256" key="8">
    <source>
        <dbReference type="ARBA" id="ARBA00038873"/>
    </source>
</evidence>
<keyword evidence="4" id="KW-0808">Transferase</keyword>
<accession>A0A914D3N0</accession>
<evidence type="ECO:0000256" key="1">
    <source>
        <dbReference type="ARBA" id="ARBA00004496"/>
    </source>
</evidence>
<keyword evidence="3" id="KW-0963">Cytoplasm</keyword>
<dbReference type="EC" id="2.7.1.81" evidence="8"/>
<protein>
    <recommendedName>
        <fullName evidence="9">Hydroxylysine kinase</fullName>
        <ecNumber evidence="8">2.7.1.81</ecNumber>
    </recommendedName>
</protein>
<sequence length="153" mass="18062">MRGQFEQGLIHSDMNETNLLLEFNQNKHEYEVVGLLDFGDTHYSCRIFDIANAVLYLLLDDKTENYDLKFFQIGDHLIQGYKEVRNFSEKELHFLSDCMRARLALSLIFGIRTAFVNYRNVNAEYILKTQSNGWKVLKLLTETNFETMKLSYR</sequence>
<dbReference type="SUPFAM" id="SSF56112">
    <property type="entry name" value="Protein kinase-like (PK-like)"/>
    <property type="match status" value="1"/>
</dbReference>
<evidence type="ECO:0000256" key="9">
    <source>
        <dbReference type="ARBA" id="ARBA00040505"/>
    </source>
</evidence>
<dbReference type="InterPro" id="IPR050249">
    <property type="entry name" value="Pseudomonas-type_ThrB"/>
</dbReference>
<comment type="subcellular location">
    <subcellularLocation>
        <location evidence="1">Cytoplasm</location>
    </subcellularLocation>
</comment>
<evidence type="ECO:0000313" key="12">
    <source>
        <dbReference type="WBParaSite" id="ACRNAN_scaffold17632.g17572.t1"/>
    </source>
</evidence>